<dbReference type="OrthoDB" id="193499at2759"/>
<evidence type="ECO:0000313" key="3">
    <source>
        <dbReference type="Proteomes" id="UP000504623"/>
    </source>
</evidence>
<dbReference type="Pfam" id="PF00160">
    <property type="entry name" value="Pro_isomerase"/>
    <property type="match status" value="1"/>
</dbReference>
<dbReference type="GO" id="GO:0005737">
    <property type="term" value="C:cytoplasm"/>
    <property type="evidence" value="ECO:0007669"/>
    <property type="project" value="TreeGrafter"/>
</dbReference>
<keyword evidence="1" id="KW-0732">Signal</keyword>
<keyword evidence="1" id="KW-0413">Isomerase</keyword>
<dbReference type="EC" id="5.2.1.8" evidence="1"/>
<name>A0A9B0TYB8_CHRAS</name>
<feature type="signal peptide" evidence="1">
    <location>
        <begin position="1"/>
        <end position="18"/>
    </location>
</feature>
<organism evidence="3 4">
    <name type="scientific">Chrysochloris asiatica</name>
    <name type="common">Cape golden mole</name>
    <dbReference type="NCBI Taxonomy" id="185453"/>
    <lineage>
        <taxon>Eukaryota</taxon>
        <taxon>Metazoa</taxon>
        <taxon>Chordata</taxon>
        <taxon>Craniata</taxon>
        <taxon>Vertebrata</taxon>
        <taxon>Euteleostomi</taxon>
        <taxon>Mammalia</taxon>
        <taxon>Eutheria</taxon>
        <taxon>Afrotheria</taxon>
        <taxon>Chrysochloridae</taxon>
        <taxon>Chrysochlorinae</taxon>
        <taxon>Chrysochloris</taxon>
    </lineage>
</organism>
<evidence type="ECO:0000256" key="1">
    <source>
        <dbReference type="RuleBase" id="RU363019"/>
    </source>
</evidence>
<comment type="similarity">
    <text evidence="1">Belongs to the cyclophilin-type PPIase family.</text>
</comment>
<dbReference type="GO" id="GO:0016018">
    <property type="term" value="F:cyclosporin A binding"/>
    <property type="evidence" value="ECO:0007669"/>
    <property type="project" value="TreeGrafter"/>
</dbReference>
<dbReference type="PANTHER" id="PTHR11071:SF11">
    <property type="entry name" value="PEPTIDYL-PROLYL CIS-TRANS ISOMERASE C"/>
    <property type="match status" value="1"/>
</dbReference>
<dbReference type="PRINTS" id="PR00153">
    <property type="entry name" value="CSAPPISMRASE"/>
</dbReference>
<dbReference type="InterPro" id="IPR002130">
    <property type="entry name" value="Cyclophilin-type_PPIase_dom"/>
</dbReference>
<dbReference type="GO" id="GO:0003755">
    <property type="term" value="F:peptidyl-prolyl cis-trans isomerase activity"/>
    <property type="evidence" value="ECO:0007669"/>
    <property type="project" value="UniProtKB-UniRule"/>
</dbReference>
<feature type="domain" description="PPIase cyclophilin-type" evidence="2">
    <location>
        <begin position="29"/>
        <end position="183"/>
    </location>
</feature>
<dbReference type="GeneID" id="102835126"/>
<gene>
    <name evidence="4" type="primary">LOC102835126</name>
</gene>
<dbReference type="RefSeq" id="XP_006872351.1">
    <property type="nucleotide sequence ID" value="XM_006872289.1"/>
</dbReference>
<sequence length="187" mass="20478">MLCMGLSALMLSLGALDARKQVPSVMTKVFDVRIRFKDVSRIIIGLFGKVLLKTVDNFIALTTGEKGYGSPLFKFHRVITDFMIQGGLFTAGDGTGGISIYAETFSDENLKLKHYGIGLVSMANAGPDTSGSQFFITLTKISWLDGKHMALWLSSHRSQVECVLSVSLGVLAHLPPIHIIWKLHPQL</sequence>
<dbReference type="PROSITE" id="PS50072">
    <property type="entry name" value="CSA_PPIASE_2"/>
    <property type="match status" value="1"/>
</dbReference>
<proteinExistence type="inferred from homology"/>
<comment type="function">
    <text evidence="1">PPIases accelerate the folding of proteins. It catalyzes the cis-trans isomerization of proline imidic peptide bonds in oligopeptides.</text>
</comment>
<reference evidence="4" key="1">
    <citation type="submission" date="2025-08" db="UniProtKB">
        <authorList>
            <consortium name="RefSeq"/>
        </authorList>
    </citation>
    <scope>IDENTIFICATION</scope>
    <source>
        <tissue evidence="4">Spleen</tissue>
    </source>
</reference>
<keyword evidence="1" id="KW-0697">Rotamase</keyword>
<keyword evidence="3" id="KW-1185">Reference proteome</keyword>
<evidence type="ECO:0000313" key="4">
    <source>
        <dbReference type="RefSeq" id="XP_006872351.1"/>
    </source>
</evidence>
<dbReference type="Gene3D" id="2.40.100.10">
    <property type="entry name" value="Cyclophilin-like"/>
    <property type="match status" value="1"/>
</dbReference>
<dbReference type="PANTHER" id="PTHR11071">
    <property type="entry name" value="PEPTIDYL-PROLYL CIS-TRANS ISOMERASE"/>
    <property type="match status" value="1"/>
</dbReference>
<dbReference type="InterPro" id="IPR029000">
    <property type="entry name" value="Cyclophilin-like_dom_sf"/>
</dbReference>
<dbReference type="AlphaFoldDB" id="A0A9B0TYB8"/>
<feature type="chain" id="PRO_5039752208" description="Peptidyl-prolyl cis-trans isomerase" evidence="1">
    <location>
        <begin position="19"/>
        <end position="187"/>
    </location>
</feature>
<protein>
    <recommendedName>
        <fullName evidence="1">Peptidyl-prolyl cis-trans isomerase</fullName>
        <shortName evidence="1">PPIase</shortName>
        <ecNumber evidence="1">5.2.1.8</ecNumber>
    </recommendedName>
</protein>
<dbReference type="SUPFAM" id="SSF50891">
    <property type="entry name" value="Cyclophilin-like"/>
    <property type="match status" value="1"/>
</dbReference>
<comment type="catalytic activity">
    <reaction evidence="1">
        <text>[protein]-peptidylproline (omega=180) = [protein]-peptidylproline (omega=0)</text>
        <dbReference type="Rhea" id="RHEA:16237"/>
        <dbReference type="Rhea" id="RHEA-COMP:10747"/>
        <dbReference type="Rhea" id="RHEA-COMP:10748"/>
        <dbReference type="ChEBI" id="CHEBI:83833"/>
        <dbReference type="ChEBI" id="CHEBI:83834"/>
        <dbReference type="EC" id="5.2.1.8"/>
    </reaction>
</comment>
<accession>A0A9B0TYB8</accession>
<dbReference type="GO" id="GO:0006457">
    <property type="term" value="P:protein folding"/>
    <property type="evidence" value="ECO:0007669"/>
    <property type="project" value="TreeGrafter"/>
</dbReference>
<dbReference type="Proteomes" id="UP000504623">
    <property type="component" value="Unplaced"/>
</dbReference>
<evidence type="ECO:0000259" key="2">
    <source>
        <dbReference type="PROSITE" id="PS50072"/>
    </source>
</evidence>